<dbReference type="RefSeq" id="WP_151696437.1">
    <property type="nucleotide sequence ID" value="NZ_BJKP01000022.1"/>
</dbReference>
<dbReference type="EMBL" id="BJKP01000022">
    <property type="protein sequence ID" value="GEA27905.1"/>
    <property type="molecule type" value="Genomic_DNA"/>
</dbReference>
<sequence>MRISNAVLLIPNLEVQEEVPDLVNINGLTPYQVIDDFSGQDIGQPEDGVTPVPSVESDSGLIQGSEKLVSVAATFQNPIQFPLTINSLDDQSIRGGDDKQVQPDHSAQEVFDGGGITASPVLMAFDNQDDSSLMEAQEASVMRVDTAVAATIPVAVPFTPVLPPAAIPVTVPFTPVLPPVTQPITISPPRTITIGGQTVVVDQQLVSSAVNALFASVRFMEQDQLLNNPVVRFSNQNVPGTHFYSASADEVTNVVLNYPEFQLDGIAFLVGIQPGDNLLPVHRFANQNVPGTHFYTASEVERQNVVANYPEFRYDGIAYYVFDTTANLGTDVHRFSNQTVPGTHFYTASQAEYQNVLANYPQFRYDGIAYEVNIL</sequence>
<dbReference type="InterPro" id="IPR043708">
    <property type="entry name" value="DUF5648"/>
</dbReference>
<dbReference type="Pfam" id="PF18885">
    <property type="entry name" value="DUF5648"/>
    <property type="match status" value="1"/>
</dbReference>
<organism evidence="2 3">
    <name type="scientific">Microcystis aeruginosa NIES-4325</name>
    <dbReference type="NCBI Taxonomy" id="2569534"/>
    <lineage>
        <taxon>Bacteria</taxon>
        <taxon>Bacillati</taxon>
        <taxon>Cyanobacteriota</taxon>
        <taxon>Cyanophyceae</taxon>
        <taxon>Oscillatoriophycideae</taxon>
        <taxon>Chroococcales</taxon>
        <taxon>Microcystaceae</taxon>
        <taxon>Microcystis</taxon>
    </lineage>
</organism>
<evidence type="ECO:0000313" key="3">
    <source>
        <dbReference type="Proteomes" id="UP000376575"/>
    </source>
</evidence>
<dbReference type="AlphaFoldDB" id="A0A5J4FBQ4"/>
<feature type="domain" description="DUF5648" evidence="1">
    <location>
        <begin position="230"/>
        <end position="372"/>
    </location>
</feature>
<gene>
    <name evidence="2" type="ORF">MiAbW_02475</name>
</gene>
<evidence type="ECO:0000259" key="1">
    <source>
        <dbReference type="Pfam" id="PF18885"/>
    </source>
</evidence>
<name>A0A5J4FBQ4_MICAE</name>
<accession>A0A5J4FBQ4</accession>
<dbReference type="Proteomes" id="UP000376575">
    <property type="component" value="Unassembled WGS sequence"/>
</dbReference>
<protein>
    <recommendedName>
        <fullName evidence="1">DUF5648 domain-containing protein</fullName>
    </recommendedName>
</protein>
<evidence type="ECO:0000313" key="2">
    <source>
        <dbReference type="EMBL" id="GEA27905.1"/>
    </source>
</evidence>
<proteinExistence type="predicted"/>
<reference evidence="2 3" key="1">
    <citation type="journal article" date="2019" name="FEMS Microbiol. Lett.">
        <title>A novel salt-tolerant genotype illuminates the sucrose gene evolution in freshwater bloom-forming cyanobacterium Microcystis aeruginosa.</title>
        <authorList>
            <person name="Tanabe Y."/>
            <person name="Yamaguchi H."/>
            <person name="Sano T."/>
            <person name="Kawachi M."/>
        </authorList>
    </citation>
    <scope>NUCLEOTIDE SEQUENCE [LARGE SCALE GENOMIC DNA]</scope>
    <source>
        <strain evidence="2 3">NIES-4325</strain>
    </source>
</reference>
<comment type="caution">
    <text evidence="2">The sequence shown here is derived from an EMBL/GenBank/DDBJ whole genome shotgun (WGS) entry which is preliminary data.</text>
</comment>